<evidence type="ECO:0000259" key="1">
    <source>
        <dbReference type="Pfam" id="PF03732"/>
    </source>
</evidence>
<dbReference type="InterPro" id="IPR005162">
    <property type="entry name" value="Retrotrans_gag_dom"/>
</dbReference>
<dbReference type="Proteomes" id="UP000813462">
    <property type="component" value="Unassembled WGS sequence"/>
</dbReference>
<gene>
    <name evidence="2" type="ORF">FEM48_Zijuj08G0200400</name>
</gene>
<comment type="caution">
    <text evidence="2">The sequence shown here is derived from an EMBL/GenBank/DDBJ whole genome shotgun (WGS) entry which is preliminary data.</text>
</comment>
<dbReference type="AlphaFoldDB" id="A0A978V137"/>
<dbReference type="Gene3D" id="2.40.70.10">
    <property type="entry name" value="Acid Proteases"/>
    <property type="match status" value="1"/>
</dbReference>
<dbReference type="CDD" id="cd00303">
    <property type="entry name" value="retropepsin_like"/>
    <property type="match status" value="1"/>
</dbReference>
<feature type="domain" description="Retrotransposon gag" evidence="1">
    <location>
        <begin position="64"/>
        <end position="131"/>
    </location>
</feature>
<protein>
    <recommendedName>
        <fullName evidence="1">Retrotransposon gag domain-containing protein</fullName>
    </recommendedName>
</protein>
<dbReference type="EMBL" id="JAEACU010000008">
    <property type="protein sequence ID" value="KAH7520953.1"/>
    <property type="molecule type" value="Genomic_DNA"/>
</dbReference>
<evidence type="ECO:0000313" key="2">
    <source>
        <dbReference type="EMBL" id="KAH7520953.1"/>
    </source>
</evidence>
<accession>A0A978V137</accession>
<sequence length="320" mass="36680">MGLCTFLAKGGDHKWWNSEEHDYQRVSPEDYSSNKPDLYSYSPPPTGMSNASKSRIKLEFPRVALQWYRWVSKFKGSVTWAEFTKAILYRFGLTDYDNPLEAFPRLKQTSIVDQYQTKFENLSQRIEHLPKPFLVAYMGSAHNFINLSLVNQLGIPMDKSCKLPVMVANGDRLECSGKCRNLTLKIENYSIYSDFYILPAATCQVILGIQWIEMLRPIEIDYRQLTMKFSMGSIPYKFQGIRRVAISTIVDGELCRVDNVAYFLVIFVAMTTPIQESHLVELTALLSEFREVFSPLTEPPPCGTEDYAIPLLLDQASFNI</sequence>
<evidence type="ECO:0000313" key="3">
    <source>
        <dbReference type="Proteomes" id="UP000813462"/>
    </source>
</evidence>
<name>A0A978V137_ZIZJJ</name>
<dbReference type="Pfam" id="PF03732">
    <property type="entry name" value="Retrotrans_gag"/>
    <property type="match status" value="1"/>
</dbReference>
<proteinExistence type="predicted"/>
<organism evidence="2 3">
    <name type="scientific">Ziziphus jujuba var. spinosa</name>
    <dbReference type="NCBI Taxonomy" id="714518"/>
    <lineage>
        <taxon>Eukaryota</taxon>
        <taxon>Viridiplantae</taxon>
        <taxon>Streptophyta</taxon>
        <taxon>Embryophyta</taxon>
        <taxon>Tracheophyta</taxon>
        <taxon>Spermatophyta</taxon>
        <taxon>Magnoliopsida</taxon>
        <taxon>eudicotyledons</taxon>
        <taxon>Gunneridae</taxon>
        <taxon>Pentapetalae</taxon>
        <taxon>rosids</taxon>
        <taxon>fabids</taxon>
        <taxon>Rosales</taxon>
        <taxon>Rhamnaceae</taxon>
        <taxon>Paliureae</taxon>
        <taxon>Ziziphus</taxon>
    </lineage>
</organism>
<dbReference type="Pfam" id="PF08284">
    <property type="entry name" value="RVP_2"/>
    <property type="match status" value="1"/>
</dbReference>
<reference evidence="2" key="1">
    <citation type="journal article" date="2021" name="Front. Plant Sci.">
        <title>Chromosome-Scale Genome Assembly for Chinese Sour Jujube and Insights Into Its Genome Evolution and Domestication Signature.</title>
        <authorList>
            <person name="Shen L.-Y."/>
            <person name="Luo H."/>
            <person name="Wang X.-L."/>
            <person name="Wang X.-M."/>
            <person name="Qiu X.-J."/>
            <person name="Liu H."/>
            <person name="Zhou S.-S."/>
            <person name="Jia K.-H."/>
            <person name="Nie S."/>
            <person name="Bao Y.-T."/>
            <person name="Zhang R.-G."/>
            <person name="Yun Q.-Z."/>
            <person name="Chai Y.-H."/>
            <person name="Lu J.-Y."/>
            <person name="Li Y."/>
            <person name="Zhao S.-W."/>
            <person name="Mao J.-F."/>
            <person name="Jia S.-G."/>
            <person name="Mao Y.-M."/>
        </authorList>
    </citation>
    <scope>NUCLEOTIDE SEQUENCE</scope>
    <source>
        <strain evidence="2">AT0</strain>
        <tissue evidence="2">Leaf</tissue>
    </source>
</reference>
<dbReference type="InterPro" id="IPR021109">
    <property type="entry name" value="Peptidase_aspartic_dom_sf"/>
</dbReference>